<accession>A0ABW2Q7Q4</accession>
<dbReference type="Pfam" id="PF07690">
    <property type="entry name" value="MFS_1"/>
    <property type="match status" value="2"/>
</dbReference>
<gene>
    <name evidence="7" type="ORF">ACFQQL_10540</name>
</gene>
<keyword evidence="3 5" id="KW-1133">Transmembrane helix</keyword>
<feature type="domain" description="Major facilitator superfamily (MFS) profile" evidence="6">
    <location>
        <begin position="224"/>
        <end position="409"/>
    </location>
</feature>
<dbReference type="PANTHER" id="PTHR23514:SF13">
    <property type="entry name" value="INNER MEMBRANE PROTEIN YBJJ"/>
    <property type="match status" value="1"/>
</dbReference>
<feature type="transmembrane region" description="Helical" evidence="5">
    <location>
        <begin position="81"/>
        <end position="98"/>
    </location>
</feature>
<dbReference type="PANTHER" id="PTHR23514">
    <property type="entry name" value="BYPASS OF STOP CODON PROTEIN 6"/>
    <property type="match status" value="1"/>
</dbReference>
<feature type="transmembrane region" description="Helical" evidence="5">
    <location>
        <begin position="293"/>
        <end position="312"/>
    </location>
</feature>
<protein>
    <submittedName>
        <fullName evidence="7">MFS transporter</fullName>
    </submittedName>
</protein>
<dbReference type="RefSeq" id="WP_382394077.1">
    <property type="nucleotide sequence ID" value="NZ_JBHTCQ010000002.1"/>
</dbReference>
<feature type="transmembrane region" description="Helical" evidence="5">
    <location>
        <begin position="20"/>
        <end position="39"/>
    </location>
</feature>
<dbReference type="CDD" id="cd17393">
    <property type="entry name" value="MFS_MosC_like"/>
    <property type="match status" value="1"/>
</dbReference>
<feature type="transmembrane region" description="Helical" evidence="5">
    <location>
        <begin position="104"/>
        <end position="124"/>
    </location>
</feature>
<sequence>MPFPERSGGVSPEARRARAAVSAVFLTNGALFANLVPRYPEIKASLELSDATYGTALAANPLGALLAGFLAPLLIGRFRSARVATLGIVVLALAILSISLAPALAVLVVVLALAGATDAVVDVAQNAHGLRVQRLYRRSIVNAFHGLWSIGAVVGGLMGSVAAGLAVPLPLHIGCSAAIFATVAIVALRSMLPGPEDAERVSPTPDPNASAAPPPRRFHAARAIVVALALMGLIGICGSFVEDVGASWAALYLGRDLGADGATAGLGFVALNVAMTLGRLTGDRFVDRFGQAVVARAGGLLIFAGMGLAVAVPSVPLTILGLAASGLGASTLIPAAMHAGDELDGPPPGVGLTVINIAMRAGFLVSPALVGLVAEATSLRVGLGLAAAGGLLTVACARVLGGRRPRAHL</sequence>
<name>A0ABW2Q7Q4_9MICO</name>
<evidence type="ECO:0000256" key="1">
    <source>
        <dbReference type="ARBA" id="ARBA00004651"/>
    </source>
</evidence>
<feature type="transmembrane region" description="Helical" evidence="5">
    <location>
        <begin position="349"/>
        <end position="373"/>
    </location>
</feature>
<dbReference type="InterPro" id="IPR051788">
    <property type="entry name" value="MFS_Transporter"/>
</dbReference>
<dbReference type="SUPFAM" id="SSF103473">
    <property type="entry name" value="MFS general substrate transporter"/>
    <property type="match status" value="1"/>
</dbReference>
<feature type="transmembrane region" description="Helical" evidence="5">
    <location>
        <begin position="145"/>
        <end position="165"/>
    </location>
</feature>
<keyword evidence="4 5" id="KW-0472">Membrane</keyword>
<dbReference type="Gene3D" id="1.20.1250.20">
    <property type="entry name" value="MFS general substrate transporter like domains"/>
    <property type="match status" value="2"/>
</dbReference>
<evidence type="ECO:0000256" key="5">
    <source>
        <dbReference type="SAM" id="Phobius"/>
    </source>
</evidence>
<dbReference type="InterPro" id="IPR036259">
    <property type="entry name" value="MFS_trans_sf"/>
</dbReference>
<keyword evidence="2 5" id="KW-0812">Transmembrane</keyword>
<feature type="transmembrane region" description="Helical" evidence="5">
    <location>
        <begin position="379"/>
        <end position="400"/>
    </location>
</feature>
<feature type="transmembrane region" description="Helical" evidence="5">
    <location>
        <begin position="223"/>
        <end position="241"/>
    </location>
</feature>
<dbReference type="PROSITE" id="PS50850">
    <property type="entry name" value="MFS"/>
    <property type="match status" value="1"/>
</dbReference>
<keyword evidence="8" id="KW-1185">Reference proteome</keyword>
<dbReference type="Proteomes" id="UP001596455">
    <property type="component" value="Unassembled WGS sequence"/>
</dbReference>
<proteinExistence type="predicted"/>
<comment type="subcellular location">
    <subcellularLocation>
        <location evidence="1">Cell membrane</location>
        <topology evidence="1">Multi-pass membrane protein</topology>
    </subcellularLocation>
</comment>
<evidence type="ECO:0000313" key="7">
    <source>
        <dbReference type="EMBL" id="MFC7405545.1"/>
    </source>
</evidence>
<organism evidence="7 8">
    <name type="scientific">Georgenia alba</name>
    <dbReference type="NCBI Taxonomy" id="2233858"/>
    <lineage>
        <taxon>Bacteria</taxon>
        <taxon>Bacillati</taxon>
        <taxon>Actinomycetota</taxon>
        <taxon>Actinomycetes</taxon>
        <taxon>Micrococcales</taxon>
        <taxon>Bogoriellaceae</taxon>
        <taxon>Georgenia</taxon>
    </lineage>
</organism>
<comment type="caution">
    <text evidence="7">The sequence shown here is derived from an EMBL/GenBank/DDBJ whole genome shotgun (WGS) entry which is preliminary data.</text>
</comment>
<feature type="transmembrane region" description="Helical" evidence="5">
    <location>
        <begin position="51"/>
        <end position="74"/>
    </location>
</feature>
<evidence type="ECO:0000259" key="6">
    <source>
        <dbReference type="PROSITE" id="PS50850"/>
    </source>
</evidence>
<dbReference type="EMBL" id="JBHTCQ010000002">
    <property type="protein sequence ID" value="MFC7405545.1"/>
    <property type="molecule type" value="Genomic_DNA"/>
</dbReference>
<dbReference type="InterPro" id="IPR020846">
    <property type="entry name" value="MFS_dom"/>
</dbReference>
<reference evidence="8" key="1">
    <citation type="journal article" date="2019" name="Int. J. Syst. Evol. Microbiol.">
        <title>The Global Catalogue of Microorganisms (GCM) 10K type strain sequencing project: providing services to taxonomists for standard genome sequencing and annotation.</title>
        <authorList>
            <consortium name="The Broad Institute Genomics Platform"/>
            <consortium name="The Broad Institute Genome Sequencing Center for Infectious Disease"/>
            <person name="Wu L."/>
            <person name="Ma J."/>
        </authorList>
    </citation>
    <scope>NUCLEOTIDE SEQUENCE [LARGE SCALE GENOMIC DNA]</scope>
    <source>
        <strain evidence="8">JCM 1490</strain>
    </source>
</reference>
<evidence type="ECO:0000256" key="4">
    <source>
        <dbReference type="ARBA" id="ARBA00023136"/>
    </source>
</evidence>
<evidence type="ECO:0000256" key="2">
    <source>
        <dbReference type="ARBA" id="ARBA00022692"/>
    </source>
</evidence>
<feature type="transmembrane region" description="Helical" evidence="5">
    <location>
        <begin position="171"/>
        <end position="192"/>
    </location>
</feature>
<evidence type="ECO:0000313" key="8">
    <source>
        <dbReference type="Proteomes" id="UP001596455"/>
    </source>
</evidence>
<evidence type="ECO:0000256" key="3">
    <source>
        <dbReference type="ARBA" id="ARBA00022989"/>
    </source>
</evidence>
<dbReference type="InterPro" id="IPR011701">
    <property type="entry name" value="MFS"/>
</dbReference>
<feature type="transmembrane region" description="Helical" evidence="5">
    <location>
        <begin position="261"/>
        <end position="281"/>
    </location>
</feature>